<evidence type="ECO:0000313" key="2">
    <source>
        <dbReference type="EMBL" id="BAF29118.1"/>
    </source>
</evidence>
<protein>
    <submittedName>
        <fullName evidence="2">Os12g0135700 protein</fullName>
    </submittedName>
</protein>
<accession>A0A0N7KTJ5</accession>
<organism evidence="2 3">
    <name type="scientific">Oryza sativa subsp. japonica</name>
    <name type="common">Rice</name>
    <dbReference type="NCBI Taxonomy" id="39947"/>
    <lineage>
        <taxon>Eukaryota</taxon>
        <taxon>Viridiplantae</taxon>
        <taxon>Streptophyta</taxon>
        <taxon>Embryophyta</taxon>
        <taxon>Tracheophyta</taxon>
        <taxon>Spermatophyta</taxon>
        <taxon>Magnoliopsida</taxon>
        <taxon>Liliopsida</taxon>
        <taxon>Poales</taxon>
        <taxon>Poaceae</taxon>
        <taxon>BOP clade</taxon>
        <taxon>Oryzoideae</taxon>
        <taxon>Oryzeae</taxon>
        <taxon>Oryzinae</taxon>
        <taxon>Oryza</taxon>
        <taxon>Oryza sativa</taxon>
    </lineage>
</organism>
<feature type="compositionally biased region" description="Low complexity" evidence="1">
    <location>
        <begin position="91"/>
        <end position="108"/>
    </location>
</feature>
<gene>
    <name evidence="2" type="ordered locus">Os12g0135700</name>
</gene>
<dbReference type="KEGG" id="dosa:Os12g0135700"/>
<feature type="region of interest" description="Disordered" evidence="1">
    <location>
        <begin position="81"/>
        <end position="108"/>
    </location>
</feature>
<reference evidence="2 3" key="1">
    <citation type="journal article" date="2005" name="Nature">
        <title>The map-based sequence of the rice genome.</title>
        <authorList>
            <consortium name="International rice genome sequencing project (IRGSP)"/>
            <person name="Matsumoto T."/>
            <person name="Wu J."/>
            <person name="Kanamori H."/>
            <person name="Katayose Y."/>
            <person name="Fujisawa M."/>
            <person name="Namiki N."/>
            <person name="Mizuno H."/>
            <person name="Yamamoto K."/>
            <person name="Antonio B.A."/>
            <person name="Baba T."/>
            <person name="Sakata K."/>
            <person name="Nagamura Y."/>
            <person name="Aoki H."/>
            <person name="Arikawa K."/>
            <person name="Arita K."/>
            <person name="Bito T."/>
            <person name="Chiden Y."/>
            <person name="Fujitsuka N."/>
            <person name="Fukunaka R."/>
            <person name="Hamada M."/>
            <person name="Harada C."/>
            <person name="Hayashi A."/>
            <person name="Hijishita S."/>
            <person name="Honda M."/>
            <person name="Hosokawa S."/>
            <person name="Ichikawa Y."/>
            <person name="Idonuma A."/>
            <person name="Iijima M."/>
            <person name="Ikeda M."/>
            <person name="Ikeno M."/>
            <person name="Ito K."/>
            <person name="Ito S."/>
            <person name="Ito T."/>
            <person name="Ito Y."/>
            <person name="Ito Y."/>
            <person name="Iwabuchi A."/>
            <person name="Kamiya K."/>
            <person name="Karasawa W."/>
            <person name="Kurita K."/>
            <person name="Katagiri S."/>
            <person name="Kikuta A."/>
            <person name="Kobayashi H."/>
            <person name="Kobayashi N."/>
            <person name="Machita K."/>
            <person name="Maehara T."/>
            <person name="Masukawa M."/>
            <person name="Mizubayashi T."/>
            <person name="Mukai Y."/>
            <person name="Nagasaki H."/>
            <person name="Nagata Y."/>
            <person name="Naito S."/>
            <person name="Nakashima M."/>
            <person name="Nakama Y."/>
            <person name="Nakamichi Y."/>
            <person name="Nakamura M."/>
            <person name="Meguro A."/>
            <person name="Negishi M."/>
            <person name="Ohta I."/>
            <person name="Ohta T."/>
            <person name="Okamoto M."/>
            <person name="Ono N."/>
            <person name="Saji S."/>
            <person name="Sakaguchi M."/>
            <person name="Sakai K."/>
            <person name="Shibata M."/>
            <person name="Shimokawa T."/>
            <person name="Song J."/>
            <person name="Takazaki Y."/>
            <person name="Terasawa K."/>
            <person name="Tsugane M."/>
            <person name="Tsuji K."/>
            <person name="Ueda S."/>
            <person name="Waki K."/>
            <person name="Yamagata H."/>
            <person name="Yamamoto M."/>
            <person name="Yamamoto S."/>
            <person name="Yamane H."/>
            <person name="Yoshiki S."/>
            <person name="Yoshihara R."/>
            <person name="Yukawa K."/>
            <person name="Zhong H."/>
            <person name="Yano M."/>
            <person name="Yuan Q."/>
            <person name="Ouyang S."/>
            <person name="Liu J."/>
            <person name="Jones K.M."/>
            <person name="Gansberger K."/>
            <person name="Moffat K."/>
            <person name="Hill J."/>
            <person name="Bera J."/>
            <person name="Fadrosh D."/>
            <person name="Jin S."/>
            <person name="Johri S."/>
            <person name="Kim M."/>
            <person name="Overton L."/>
            <person name="Reardon M."/>
            <person name="Tsitrin T."/>
            <person name="Vuong H."/>
            <person name="Weaver B."/>
            <person name="Ciecko A."/>
            <person name="Tallon L."/>
            <person name="Jackson J."/>
            <person name="Pai G."/>
            <person name="Aken S.V."/>
            <person name="Utterback T."/>
            <person name="Reidmuller S."/>
            <person name="Feldblyum T."/>
            <person name="Hsiao J."/>
            <person name="Zismann V."/>
            <person name="Iobst S."/>
            <person name="de Vazeille A.R."/>
            <person name="Buell C.R."/>
            <person name="Ying K."/>
            <person name="Li Y."/>
            <person name="Lu T."/>
            <person name="Huang Y."/>
            <person name="Zhao Q."/>
            <person name="Feng Q."/>
            <person name="Zhang L."/>
            <person name="Zhu J."/>
            <person name="Weng Q."/>
            <person name="Mu J."/>
            <person name="Lu Y."/>
            <person name="Fan D."/>
            <person name="Liu Y."/>
            <person name="Guan J."/>
            <person name="Zhang Y."/>
            <person name="Yu S."/>
            <person name="Liu X."/>
            <person name="Zhang Y."/>
            <person name="Hong G."/>
            <person name="Han B."/>
            <person name="Choisne N."/>
            <person name="Demange N."/>
            <person name="Orjeda G."/>
            <person name="Samain S."/>
            <person name="Cattolico L."/>
            <person name="Pelletier E."/>
            <person name="Couloux A."/>
            <person name="Segurens B."/>
            <person name="Wincker P."/>
            <person name="D'Hont A."/>
            <person name="Scarpelli C."/>
            <person name="Weissenbach J."/>
            <person name="Salanoubat M."/>
            <person name="Quetier F."/>
            <person name="Yu Y."/>
            <person name="Kim H.R."/>
            <person name="Rambo T."/>
            <person name="Currie J."/>
            <person name="Collura K."/>
            <person name="Luo M."/>
            <person name="Yang T."/>
            <person name="Ammiraju J.S.S."/>
            <person name="Engler F."/>
            <person name="Soderlund C."/>
            <person name="Wing R.A."/>
            <person name="Palmer L.E."/>
            <person name="de la Bastide M."/>
            <person name="Spiegel L."/>
            <person name="Nascimento L."/>
            <person name="Zutavern T."/>
            <person name="O'Shaughnessy A."/>
            <person name="Dike S."/>
            <person name="Dedhia N."/>
            <person name="Preston R."/>
            <person name="Balija V."/>
            <person name="McCombie W.R."/>
            <person name="Chow T."/>
            <person name="Chen H."/>
            <person name="Chung M."/>
            <person name="Chen C."/>
            <person name="Shaw J."/>
            <person name="Wu H."/>
            <person name="Hsiao K."/>
            <person name="Chao Y."/>
            <person name="Chu M."/>
            <person name="Cheng C."/>
            <person name="Hour A."/>
            <person name="Lee P."/>
            <person name="Lin S."/>
            <person name="Lin Y."/>
            <person name="Liou J."/>
            <person name="Liu S."/>
            <person name="Hsing Y."/>
            <person name="Raghuvanshi S."/>
            <person name="Mohanty A."/>
            <person name="Bharti A.K."/>
            <person name="Gaur A."/>
            <person name="Gupta V."/>
            <person name="Kumar D."/>
            <person name="Ravi V."/>
            <person name="Vij S."/>
            <person name="Kapur A."/>
            <person name="Khurana P."/>
            <person name="Khurana P."/>
            <person name="Khurana J.P."/>
            <person name="Tyagi A.K."/>
            <person name="Gaikwad K."/>
            <person name="Singh A."/>
            <person name="Dalal V."/>
            <person name="Srivastava S."/>
            <person name="Dixit A."/>
            <person name="Pal A.K."/>
            <person name="Ghazi I.A."/>
            <person name="Yadav M."/>
            <person name="Pandit A."/>
            <person name="Bhargava A."/>
            <person name="Sureshbabu K."/>
            <person name="Batra K."/>
            <person name="Sharma T.R."/>
            <person name="Mohapatra T."/>
            <person name="Singh N.K."/>
            <person name="Messing J."/>
            <person name="Nelson A.B."/>
            <person name="Fuks G."/>
            <person name="Kavchok S."/>
            <person name="Keizer G."/>
            <person name="Linton E."/>
            <person name="Llaca V."/>
            <person name="Song R."/>
            <person name="Tanyolac B."/>
            <person name="Young S."/>
            <person name="Ho-Il K."/>
            <person name="Hahn J.H."/>
            <person name="Sangsakoo G."/>
            <person name="Vanavichit A."/>
            <person name="de Mattos Luiz.A.T."/>
            <person name="Zimmer P.D."/>
            <person name="Malone G."/>
            <person name="Dellagostin O."/>
            <person name="de Oliveira A.C."/>
            <person name="Bevan M."/>
            <person name="Bancroft I."/>
            <person name="Minx P."/>
            <person name="Cordum H."/>
            <person name="Wilson R."/>
            <person name="Cheng Z."/>
            <person name="Jin W."/>
            <person name="Jiang J."/>
            <person name="Leong S.A."/>
            <person name="Iwama H."/>
            <person name="Gojobori T."/>
            <person name="Itoh T."/>
            <person name="Niimura Y."/>
            <person name="Fujii Y."/>
            <person name="Habara T."/>
            <person name="Sakai H."/>
            <person name="Sato Y."/>
            <person name="Wilson G."/>
            <person name="Kumar K."/>
            <person name="McCouch S."/>
            <person name="Juretic N."/>
            <person name="Hoen D."/>
            <person name="Wright S."/>
            <person name="Bruskiewich R."/>
            <person name="Bureau T."/>
            <person name="Miyao A."/>
            <person name="Hirochika H."/>
            <person name="Nishikawa T."/>
            <person name="Kadowaki K."/>
            <person name="Sugiura M."/>
            <person name="Burr B."/>
            <person name="Sasaki T."/>
        </authorList>
    </citation>
    <scope>NUCLEOTIDE SEQUENCE [LARGE SCALE GENOMIC DNA]</scope>
    <source>
        <strain evidence="3">cv. Nipponbare</strain>
    </source>
</reference>
<dbReference type="EMBL" id="AP008218">
    <property type="protein sequence ID" value="BAF29118.1"/>
    <property type="molecule type" value="Genomic_DNA"/>
</dbReference>
<feature type="compositionally biased region" description="Polar residues" evidence="1">
    <location>
        <begin position="172"/>
        <end position="190"/>
    </location>
</feature>
<evidence type="ECO:0000256" key="1">
    <source>
        <dbReference type="SAM" id="MobiDB-lite"/>
    </source>
</evidence>
<reference evidence="3" key="2">
    <citation type="journal article" date="2008" name="Nucleic Acids Res.">
        <title>The rice annotation project database (RAP-DB): 2008 update.</title>
        <authorList>
            <consortium name="The rice annotation project (RAP)"/>
        </authorList>
    </citation>
    <scope>GENOME REANNOTATION</scope>
    <source>
        <strain evidence="3">cv. Nipponbare</strain>
    </source>
</reference>
<feature type="region of interest" description="Disordered" evidence="1">
    <location>
        <begin position="150"/>
        <end position="190"/>
    </location>
</feature>
<evidence type="ECO:0000313" key="3">
    <source>
        <dbReference type="Proteomes" id="UP000000763"/>
    </source>
</evidence>
<dbReference type="AlphaFoldDB" id="A0A0N7KTJ5"/>
<sequence>MASPYSTCASRSMSSSATITSIGGSWAPSAAVTAAAGDVYGWSLLVVPTGNASMTNLSTVSCVMNGVGGFSSSDGLFSGKMKPGWRRTPPARRIGSRASAPASPARAATLCTRTPPALSPMRNTREKSAASRRRSTAWCAMVSLVPHATSRSQSSAACPASMAAGRRCSGASGRTTETMPATSSSTARRA</sequence>
<dbReference type="Gramene" id="Os12t0135700-01">
    <property type="protein sequence ID" value="Os12t0135700-01"/>
    <property type="gene ID" value="Os12g0135700"/>
</dbReference>
<proteinExistence type="predicted"/>
<name>A0A0N7KTJ5_ORYSJ</name>
<dbReference type="Proteomes" id="UP000000763">
    <property type="component" value="Chromosome 12"/>
</dbReference>